<evidence type="ECO:0008006" key="5">
    <source>
        <dbReference type="Google" id="ProtNLM"/>
    </source>
</evidence>
<keyword evidence="4" id="KW-1185">Reference proteome</keyword>
<sequence length="247" mass="28944">MKLKNIIIKSFYILLISLIYGCAVCKDANMNLYKKNNSDFTPLIEFLSGNEEIRLFGSGITSDYFKSRYKKTIDGQIVKKSFDLFDTDNKGNKFIYKTYPEELYSAFLFGKFQNISEHTIVVYGTIADSYIQVQYPEKSRDTIKVINIEVCNNNFHGKMQITDKSAKSLYTTKFKLGTGYWKDYHFVEETNEYPIKVEGKVKNNFKFGEWKYYNKEGNIDSVRIYTLKDSVDVRFPHCIFNKTEPCY</sequence>
<dbReference type="EMBL" id="RQVQ01000006">
    <property type="protein sequence ID" value="RRJ92304.1"/>
    <property type="molecule type" value="Genomic_DNA"/>
</dbReference>
<keyword evidence="1" id="KW-1133">Transmembrane helix</keyword>
<organism evidence="2 4">
    <name type="scientific">Paenimyroides tangerinum</name>
    <dbReference type="NCBI Taxonomy" id="2488728"/>
    <lineage>
        <taxon>Bacteria</taxon>
        <taxon>Pseudomonadati</taxon>
        <taxon>Bacteroidota</taxon>
        <taxon>Flavobacteriia</taxon>
        <taxon>Flavobacteriales</taxon>
        <taxon>Flavobacteriaceae</taxon>
        <taxon>Paenimyroides</taxon>
    </lineage>
</organism>
<evidence type="ECO:0000313" key="3">
    <source>
        <dbReference type="EMBL" id="RRJ92304.1"/>
    </source>
</evidence>
<dbReference type="OrthoDB" id="7342920at2"/>
<evidence type="ECO:0000313" key="2">
    <source>
        <dbReference type="EMBL" id="RRJ88928.1"/>
    </source>
</evidence>
<keyword evidence="1" id="KW-0812">Transmembrane</keyword>
<protein>
    <recommendedName>
        <fullName evidence="5">Lipoprotein</fullName>
    </recommendedName>
</protein>
<gene>
    <name evidence="3" type="ORF">EG240_03775</name>
    <name evidence="2" type="ORF">EG240_13050</name>
</gene>
<keyword evidence="1" id="KW-0472">Membrane</keyword>
<accession>A0A3P3W3H0</accession>
<comment type="caution">
    <text evidence="2">The sequence shown here is derived from an EMBL/GenBank/DDBJ whole genome shotgun (WGS) entry which is preliminary data.</text>
</comment>
<feature type="transmembrane region" description="Helical" evidence="1">
    <location>
        <begin position="6"/>
        <end position="25"/>
    </location>
</feature>
<dbReference type="Proteomes" id="UP000275719">
    <property type="component" value="Unassembled WGS sequence"/>
</dbReference>
<dbReference type="AlphaFoldDB" id="A0A3P3W3H0"/>
<name>A0A3P3W3H0_9FLAO</name>
<reference evidence="2 4" key="1">
    <citation type="submission" date="2018-11" db="EMBL/GenBank/DDBJ databases">
        <title>Flavobacterium sp. nov., YIM 102701-2 draft genome.</title>
        <authorList>
            <person name="Li G."/>
            <person name="Jiang Y."/>
        </authorList>
    </citation>
    <scope>NUCLEOTIDE SEQUENCE [LARGE SCALE GENOMIC DNA]</scope>
    <source>
        <strain evidence="2 4">YIM 102701-2</strain>
    </source>
</reference>
<proteinExistence type="predicted"/>
<dbReference type="PROSITE" id="PS51257">
    <property type="entry name" value="PROKAR_LIPOPROTEIN"/>
    <property type="match status" value="1"/>
</dbReference>
<evidence type="ECO:0000256" key="1">
    <source>
        <dbReference type="SAM" id="Phobius"/>
    </source>
</evidence>
<dbReference type="RefSeq" id="WP_125017578.1">
    <property type="nucleotide sequence ID" value="NZ_RQVQ01000006.1"/>
</dbReference>
<evidence type="ECO:0000313" key="4">
    <source>
        <dbReference type="Proteomes" id="UP000275719"/>
    </source>
</evidence>
<dbReference type="EMBL" id="RQVQ01000036">
    <property type="protein sequence ID" value="RRJ88928.1"/>
    <property type="molecule type" value="Genomic_DNA"/>
</dbReference>